<keyword evidence="1" id="KW-0614">Plasmid</keyword>
<proteinExistence type="predicted"/>
<reference evidence="1" key="1">
    <citation type="submission" date="2016-06" db="EMBL/GenBank/DDBJ databases">
        <title>Pandoraea oxalativorans DSM 23570 Genome Sequencing.</title>
        <authorList>
            <person name="Ee R."/>
            <person name="Lim Y.-L."/>
            <person name="Yong D."/>
            <person name="Yin W.-F."/>
            <person name="Chan K.-G."/>
        </authorList>
    </citation>
    <scope>NUCLEOTIDE SEQUENCE</scope>
    <source>
        <strain evidence="1">DSM 23570</strain>
        <plasmid evidence="1">pPO70-1</plasmid>
    </source>
</reference>
<geneLocation type="plasmid" evidence="1 2">
    <name>pPO70-1</name>
</geneLocation>
<accession>A0A0G3IBQ4</accession>
<dbReference type="AlphaFoldDB" id="A0A0G3IBQ4"/>
<evidence type="ECO:0000313" key="1">
    <source>
        <dbReference type="EMBL" id="AKK24707.1"/>
    </source>
</evidence>
<protein>
    <submittedName>
        <fullName evidence="1">Uncharacterized protein</fullName>
    </submittedName>
</protein>
<dbReference type="EMBL" id="CP011518">
    <property type="protein sequence ID" value="AKK24707.1"/>
    <property type="molecule type" value="Genomic_DNA"/>
</dbReference>
<dbReference type="Proteomes" id="UP000035050">
    <property type="component" value="Plasmid pPO70-1"/>
</dbReference>
<evidence type="ECO:0000313" key="2">
    <source>
        <dbReference type="Proteomes" id="UP000035050"/>
    </source>
</evidence>
<gene>
    <name evidence="1" type="ORF">MB84_28215</name>
</gene>
<sequence>MVEFHSIKNRFLGSRPYEACADLVAKACAGELAAETSGEGAGVPSFKRAETPCSRPNMAVTTREALRGKSFKWGSGGVIRFAKRVHEFVSPEGMPLGSRPYAASGAIVAMASSGELEAAGMT</sequence>
<organism evidence="1 2">
    <name type="scientific">Pandoraea oxalativorans</name>
    <dbReference type="NCBI Taxonomy" id="573737"/>
    <lineage>
        <taxon>Bacteria</taxon>
        <taxon>Pseudomonadati</taxon>
        <taxon>Pseudomonadota</taxon>
        <taxon>Betaproteobacteria</taxon>
        <taxon>Burkholderiales</taxon>
        <taxon>Burkholderiaceae</taxon>
        <taxon>Pandoraea</taxon>
    </lineage>
</organism>
<dbReference type="PATRIC" id="fig|573737.6.peg.5547"/>
<keyword evidence="2" id="KW-1185">Reference proteome</keyword>
<name>A0A0G3IBQ4_9BURK</name>
<dbReference type="KEGG" id="pox:MB84_28215"/>